<gene>
    <name evidence="2" type="ORF">SORBI_3002G165401</name>
</gene>
<accession>A0A1W0W4C3</accession>
<evidence type="ECO:0000313" key="3">
    <source>
        <dbReference type="Proteomes" id="UP000000768"/>
    </source>
</evidence>
<organism evidence="2 3">
    <name type="scientific">Sorghum bicolor</name>
    <name type="common">Sorghum</name>
    <name type="synonym">Sorghum vulgare</name>
    <dbReference type="NCBI Taxonomy" id="4558"/>
    <lineage>
        <taxon>Eukaryota</taxon>
        <taxon>Viridiplantae</taxon>
        <taxon>Streptophyta</taxon>
        <taxon>Embryophyta</taxon>
        <taxon>Tracheophyta</taxon>
        <taxon>Spermatophyta</taxon>
        <taxon>Magnoliopsida</taxon>
        <taxon>Liliopsida</taxon>
        <taxon>Poales</taxon>
        <taxon>Poaceae</taxon>
        <taxon>PACMAD clade</taxon>
        <taxon>Panicoideae</taxon>
        <taxon>Andropogonodae</taxon>
        <taxon>Andropogoneae</taxon>
        <taxon>Sorghinae</taxon>
        <taxon>Sorghum</taxon>
    </lineage>
</organism>
<reference evidence="2 3" key="1">
    <citation type="journal article" date="2009" name="Nature">
        <title>The Sorghum bicolor genome and the diversification of grasses.</title>
        <authorList>
            <person name="Paterson A.H."/>
            <person name="Bowers J.E."/>
            <person name="Bruggmann R."/>
            <person name="Dubchak I."/>
            <person name="Grimwood J."/>
            <person name="Gundlach H."/>
            <person name="Haberer G."/>
            <person name="Hellsten U."/>
            <person name="Mitros T."/>
            <person name="Poliakov A."/>
            <person name="Schmutz J."/>
            <person name="Spannagl M."/>
            <person name="Tang H."/>
            <person name="Wang X."/>
            <person name="Wicker T."/>
            <person name="Bharti A.K."/>
            <person name="Chapman J."/>
            <person name="Feltus F.A."/>
            <person name="Gowik U."/>
            <person name="Grigoriev I.V."/>
            <person name="Lyons E."/>
            <person name="Maher C.A."/>
            <person name="Martis M."/>
            <person name="Narechania A."/>
            <person name="Otillar R.P."/>
            <person name="Penning B.W."/>
            <person name="Salamov A.A."/>
            <person name="Wang Y."/>
            <person name="Zhang L."/>
            <person name="Carpita N.C."/>
            <person name="Freeling M."/>
            <person name="Gingle A.R."/>
            <person name="Hash C.T."/>
            <person name="Keller B."/>
            <person name="Klein P."/>
            <person name="Kresovich S."/>
            <person name="McCann M.C."/>
            <person name="Ming R."/>
            <person name="Peterson D.G."/>
            <person name="Mehboob-ur-Rahman"/>
            <person name="Ware D."/>
            <person name="Westhoff P."/>
            <person name="Mayer K.F."/>
            <person name="Messing J."/>
            <person name="Rokhsar D.S."/>
        </authorList>
    </citation>
    <scope>NUCLEOTIDE SEQUENCE [LARGE SCALE GENOMIC DNA]</scope>
    <source>
        <strain evidence="3">cv. BTx623</strain>
    </source>
</reference>
<evidence type="ECO:0000313" key="2">
    <source>
        <dbReference type="EMBL" id="OQU89258.1"/>
    </source>
</evidence>
<feature type="compositionally biased region" description="Low complexity" evidence="1">
    <location>
        <begin position="176"/>
        <end position="203"/>
    </location>
</feature>
<feature type="region of interest" description="Disordered" evidence="1">
    <location>
        <begin position="217"/>
        <end position="279"/>
    </location>
</feature>
<proteinExistence type="predicted"/>
<keyword evidence="3" id="KW-1185">Reference proteome</keyword>
<dbReference type="Proteomes" id="UP000000768">
    <property type="component" value="Chromosome 2"/>
</dbReference>
<evidence type="ECO:0000256" key="1">
    <source>
        <dbReference type="SAM" id="MobiDB-lite"/>
    </source>
</evidence>
<dbReference type="AlphaFoldDB" id="A0A1W0W4C3"/>
<feature type="compositionally biased region" description="Pro residues" evidence="1">
    <location>
        <begin position="137"/>
        <end position="151"/>
    </location>
</feature>
<protein>
    <submittedName>
        <fullName evidence="2">Uncharacterized protein</fullName>
    </submittedName>
</protein>
<sequence length="279" mass="30199">MNQRMAVQIACVQGAISSAQVKKMCSCVMHFTPGGPPARDRHLQLVAPVAYSHPTPTTPVAVPFRFTGPCERGERHAAGAAAAAAAATRARAATRRRPGPPPRPRPRRRRDGSRLHRRCRRRPTTARRRWPLTAPGNAPPVAPPKPPPIPEAQPEKRRGRPCQVRTTAPPQGKTPSEAPSSSPSPSSSDELASSASSSELSSSVGGAILLGSGRVLGPDVRLDDLLPAGPEAEHDDLQAAQQAGQRGQRRQRHGQRRPHLRQQRRGHRRRPREPPYPGL</sequence>
<reference evidence="3" key="2">
    <citation type="journal article" date="2018" name="Plant J.">
        <title>The Sorghum bicolor reference genome: improved assembly, gene annotations, a transcriptome atlas, and signatures of genome organization.</title>
        <authorList>
            <person name="McCormick R.F."/>
            <person name="Truong S.K."/>
            <person name="Sreedasyam A."/>
            <person name="Jenkins J."/>
            <person name="Shu S."/>
            <person name="Sims D."/>
            <person name="Kennedy M."/>
            <person name="Amirebrahimi M."/>
            <person name="Weers B.D."/>
            <person name="McKinley B."/>
            <person name="Mattison A."/>
            <person name="Morishige D.T."/>
            <person name="Grimwood J."/>
            <person name="Schmutz J."/>
            <person name="Mullet J.E."/>
        </authorList>
    </citation>
    <scope>NUCLEOTIDE SEQUENCE [LARGE SCALE GENOMIC DNA]</scope>
    <source>
        <strain evidence="3">cv. BTx623</strain>
    </source>
</reference>
<dbReference type="Gramene" id="OQU89258">
    <property type="protein sequence ID" value="OQU89258"/>
    <property type="gene ID" value="SORBI_3002G165401"/>
</dbReference>
<feature type="compositionally biased region" description="Basic residues" evidence="1">
    <location>
        <begin position="92"/>
        <end position="130"/>
    </location>
</feature>
<feature type="region of interest" description="Disordered" evidence="1">
    <location>
        <begin position="84"/>
        <end position="203"/>
    </location>
</feature>
<dbReference type="EMBL" id="CM000761">
    <property type="protein sequence ID" value="OQU89258.1"/>
    <property type="molecule type" value="Genomic_DNA"/>
</dbReference>
<name>A0A1W0W4C3_SORBI</name>
<dbReference type="InParanoid" id="A0A1W0W4C3"/>
<feature type="compositionally biased region" description="Basic residues" evidence="1">
    <location>
        <begin position="247"/>
        <end position="271"/>
    </location>
</feature>